<dbReference type="InterPro" id="IPR001734">
    <property type="entry name" value="Na/solute_symporter"/>
</dbReference>
<dbReference type="PANTHER" id="PTHR42985:SF40">
    <property type="entry name" value="LD47995P-RELATED"/>
    <property type="match status" value="1"/>
</dbReference>
<feature type="transmembrane region" description="Helical" evidence="12">
    <location>
        <begin position="446"/>
        <end position="465"/>
    </location>
</feature>
<evidence type="ECO:0000256" key="3">
    <source>
        <dbReference type="ARBA" id="ARBA00022448"/>
    </source>
</evidence>
<evidence type="ECO:0000256" key="11">
    <source>
        <dbReference type="RuleBase" id="RU362091"/>
    </source>
</evidence>
<evidence type="ECO:0000256" key="7">
    <source>
        <dbReference type="ARBA" id="ARBA00023053"/>
    </source>
</evidence>
<evidence type="ECO:0000313" key="14">
    <source>
        <dbReference type="Proteomes" id="UP000317243"/>
    </source>
</evidence>
<feature type="transmembrane region" description="Helical" evidence="12">
    <location>
        <begin position="221"/>
        <end position="244"/>
    </location>
</feature>
<evidence type="ECO:0000313" key="13">
    <source>
        <dbReference type="EMBL" id="TWT55425.1"/>
    </source>
</evidence>
<comment type="similarity">
    <text evidence="2 11">Belongs to the sodium:solute symporter (SSF) (TC 2.A.21) family.</text>
</comment>
<evidence type="ECO:0000256" key="10">
    <source>
        <dbReference type="ARBA" id="ARBA00023201"/>
    </source>
</evidence>
<dbReference type="GO" id="GO:0005886">
    <property type="term" value="C:plasma membrane"/>
    <property type="evidence" value="ECO:0007669"/>
    <property type="project" value="UniProtKB-SubCell"/>
</dbReference>
<gene>
    <name evidence="13" type="primary">sglT_2</name>
    <name evidence="13" type="ORF">KOR42_28110</name>
</gene>
<evidence type="ECO:0000256" key="1">
    <source>
        <dbReference type="ARBA" id="ARBA00004651"/>
    </source>
</evidence>
<dbReference type="NCBIfam" id="TIGR00813">
    <property type="entry name" value="sss"/>
    <property type="match status" value="1"/>
</dbReference>
<evidence type="ECO:0000256" key="9">
    <source>
        <dbReference type="ARBA" id="ARBA00023136"/>
    </source>
</evidence>
<reference evidence="13 14" key="1">
    <citation type="submission" date="2019-02" db="EMBL/GenBank/DDBJ databases">
        <title>Deep-cultivation of Planctomycetes and their phenomic and genomic characterization uncovers novel biology.</title>
        <authorList>
            <person name="Wiegand S."/>
            <person name="Jogler M."/>
            <person name="Boedeker C."/>
            <person name="Pinto D."/>
            <person name="Vollmers J."/>
            <person name="Rivas-Marin E."/>
            <person name="Kohn T."/>
            <person name="Peeters S.H."/>
            <person name="Heuer A."/>
            <person name="Rast P."/>
            <person name="Oberbeckmann S."/>
            <person name="Bunk B."/>
            <person name="Jeske O."/>
            <person name="Meyerdierks A."/>
            <person name="Storesund J.E."/>
            <person name="Kallscheuer N."/>
            <person name="Luecker S."/>
            <person name="Lage O.M."/>
            <person name="Pohl T."/>
            <person name="Merkel B.J."/>
            <person name="Hornburger P."/>
            <person name="Mueller R.-W."/>
            <person name="Bruemmer F."/>
            <person name="Labrenz M."/>
            <person name="Spormann A.M."/>
            <person name="Op Den Camp H."/>
            <person name="Overmann J."/>
            <person name="Amann R."/>
            <person name="Jetten M.S.M."/>
            <person name="Mascher T."/>
            <person name="Medema M.H."/>
            <person name="Devos D.P."/>
            <person name="Kaster A.-K."/>
            <person name="Ovreas L."/>
            <person name="Rohde M."/>
            <person name="Galperin M.Y."/>
            <person name="Jogler C."/>
        </authorList>
    </citation>
    <scope>NUCLEOTIDE SEQUENCE [LARGE SCALE GENOMIC DNA]</scope>
    <source>
        <strain evidence="13 14">KOR42</strain>
    </source>
</reference>
<sequence length="544" mass="58309">MLMGLSGVFQTSLSLPKSLLLADLPNVFDPDAGQTGLAAIDWIIVLAYAVGTIWLGWYFSRRQTSTKEYFVGSGAMNPVLIGVSLFATLLSTISYLSFPGEALGKGPVQFCSLLSLPFVFLIVGFGMLPVYMRHRVTSAYELLEKRLGLEIRLLGAGMFVILRLIWMALLVYLTAKALTTMIGADERWIPLVSLITGTVAVIYTSLGGLRAVVITDAIQTLLLYGGALTVIAIVTSKMGGFHWFPSQWHPIWDRQPIFPENAATRLTVIGAILSQGTWYVCTLGGDQTSVQRFMATKDAAAARRALAIQLIVAVIVAITLGLVGFALLGYFEANLDQLPPGTNLKADADDLFPFFISHLLPPGVSGLVIAAMFAAAMSSLDSGVNSITAVVMTDGLDRFGKKPESEEAHVRLARRLAFGIGLFVVILSSVMDRVPGNITAVTQKTSNLLATPIFGLFFYALFVPFASRTGVWIGTACGIVTAVLIAFSGPFYRFFVDADQMTDPVSFQWIAPVALAVNLGVGCLVSLMTSDGPSASEKADTSGD</sequence>
<comment type="caution">
    <text evidence="13">The sequence shown here is derived from an EMBL/GenBank/DDBJ whole genome shotgun (WGS) entry which is preliminary data.</text>
</comment>
<feature type="transmembrane region" description="Helical" evidence="12">
    <location>
        <begin position="79"/>
        <end position="98"/>
    </location>
</feature>
<dbReference type="AlphaFoldDB" id="A0A5C5WZS7"/>
<dbReference type="InterPro" id="IPR051163">
    <property type="entry name" value="Sodium:Solute_Symporter_SSF"/>
</dbReference>
<evidence type="ECO:0000256" key="12">
    <source>
        <dbReference type="SAM" id="Phobius"/>
    </source>
</evidence>
<feature type="transmembrane region" description="Helical" evidence="12">
    <location>
        <begin position="153"/>
        <end position="175"/>
    </location>
</feature>
<organism evidence="13 14">
    <name type="scientific">Thalassoglobus neptunius</name>
    <dbReference type="NCBI Taxonomy" id="1938619"/>
    <lineage>
        <taxon>Bacteria</taxon>
        <taxon>Pseudomonadati</taxon>
        <taxon>Planctomycetota</taxon>
        <taxon>Planctomycetia</taxon>
        <taxon>Planctomycetales</taxon>
        <taxon>Planctomycetaceae</taxon>
        <taxon>Thalassoglobus</taxon>
    </lineage>
</organism>
<feature type="transmembrane region" description="Helical" evidence="12">
    <location>
        <begin position="351"/>
        <end position="376"/>
    </location>
</feature>
<keyword evidence="9 12" id="KW-0472">Membrane</keyword>
<dbReference type="EMBL" id="SIHI01000004">
    <property type="protein sequence ID" value="TWT55425.1"/>
    <property type="molecule type" value="Genomic_DNA"/>
</dbReference>
<dbReference type="Pfam" id="PF00474">
    <property type="entry name" value="SSF"/>
    <property type="match status" value="1"/>
</dbReference>
<evidence type="ECO:0000256" key="2">
    <source>
        <dbReference type="ARBA" id="ARBA00006434"/>
    </source>
</evidence>
<name>A0A5C5WZS7_9PLAN</name>
<evidence type="ECO:0000256" key="5">
    <source>
        <dbReference type="ARBA" id="ARBA00022692"/>
    </source>
</evidence>
<protein>
    <submittedName>
        <fullName evidence="13">Sodium/glucose cotransporter</fullName>
    </submittedName>
</protein>
<proteinExistence type="inferred from homology"/>
<evidence type="ECO:0000256" key="8">
    <source>
        <dbReference type="ARBA" id="ARBA00023065"/>
    </source>
</evidence>
<dbReference type="GO" id="GO:0015293">
    <property type="term" value="F:symporter activity"/>
    <property type="evidence" value="ECO:0007669"/>
    <property type="project" value="TreeGrafter"/>
</dbReference>
<feature type="transmembrane region" description="Helical" evidence="12">
    <location>
        <begin position="110"/>
        <end position="132"/>
    </location>
</feature>
<accession>A0A5C5WZS7</accession>
<feature type="transmembrane region" description="Helical" evidence="12">
    <location>
        <begin position="472"/>
        <end position="495"/>
    </location>
</feature>
<feature type="transmembrane region" description="Helical" evidence="12">
    <location>
        <begin position="37"/>
        <end position="59"/>
    </location>
</feature>
<keyword evidence="10" id="KW-0739">Sodium transport</keyword>
<feature type="transmembrane region" description="Helical" evidence="12">
    <location>
        <begin position="264"/>
        <end position="285"/>
    </location>
</feature>
<evidence type="ECO:0000256" key="6">
    <source>
        <dbReference type="ARBA" id="ARBA00022989"/>
    </source>
</evidence>
<comment type="subcellular location">
    <subcellularLocation>
        <location evidence="1">Cell membrane</location>
        <topology evidence="1">Multi-pass membrane protein</topology>
    </subcellularLocation>
</comment>
<dbReference type="RefSeq" id="WP_231740913.1">
    <property type="nucleotide sequence ID" value="NZ_SIHI01000004.1"/>
</dbReference>
<keyword evidence="6 12" id="KW-1133">Transmembrane helix</keyword>
<keyword evidence="3" id="KW-0813">Transport</keyword>
<feature type="transmembrane region" description="Helical" evidence="12">
    <location>
        <begin position="507"/>
        <end position="528"/>
    </location>
</feature>
<feature type="transmembrane region" description="Helical" evidence="12">
    <location>
        <begin position="412"/>
        <end position="431"/>
    </location>
</feature>
<dbReference type="Proteomes" id="UP000317243">
    <property type="component" value="Unassembled WGS sequence"/>
</dbReference>
<dbReference type="GO" id="GO:0006814">
    <property type="term" value="P:sodium ion transport"/>
    <property type="evidence" value="ECO:0007669"/>
    <property type="project" value="UniProtKB-KW"/>
</dbReference>
<evidence type="ECO:0000256" key="4">
    <source>
        <dbReference type="ARBA" id="ARBA00022475"/>
    </source>
</evidence>
<keyword evidence="8" id="KW-0406">Ion transport</keyword>
<keyword evidence="7" id="KW-0915">Sodium</keyword>
<dbReference type="PROSITE" id="PS50283">
    <property type="entry name" value="NA_SOLUT_SYMP_3"/>
    <property type="match status" value="1"/>
</dbReference>
<keyword evidence="4" id="KW-1003">Cell membrane</keyword>
<keyword evidence="5 12" id="KW-0812">Transmembrane</keyword>
<feature type="transmembrane region" description="Helical" evidence="12">
    <location>
        <begin position="187"/>
        <end position="209"/>
    </location>
</feature>
<dbReference type="Gene3D" id="1.20.1730.10">
    <property type="entry name" value="Sodium/glucose cotransporter"/>
    <property type="match status" value="1"/>
</dbReference>
<dbReference type="InterPro" id="IPR038377">
    <property type="entry name" value="Na/Glc_symporter_sf"/>
</dbReference>
<dbReference type="PANTHER" id="PTHR42985">
    <property type="entry name" value="SODIUM-COUPLED MONOCARBOXYLATE TRANSPORTER"/>
    <property type="match status" value="1"/>
</dbReference>
<keyword evidence="14" id="KW-1185">Reference proteome</keyword>
<feature type="transmembrane region" description="Helical" evidence="12">
    <location>
        <begin position="306"/>
        <end position="331"/>
    </location>
</feature>